<dbReference type="AlphaFoldDB" id="A0A926DTP9"/>
<keyword evidence="3" id="KW-0808">Transferase</keyword>
<evidence type="ECO:0000256" key="1">
    <source>
        <dbReference type="SAM" id="Phobius"/>
    </source>
</evidence>
<reference evidence="3" key="1">
    <citation type="submission" date="2020-08" db="EMBL/GenBank/DDBJ databases">
        <title>Genome public.</title>
        <authorList>
            <person name="Liu C."/>
            <person name="Sun Q."/>
        </authorList>
    </citation>
    <scope>NUCLEOTIDE SEQUENCE</scope>
    <source>
        <strain evidence="3">NSJ-32</strain>
    </source>
</reference>
<evidence type="ECO:0000313" key="3">
    <source>
        <dbReference type="EMBL" id="MBC8543881.1"/>
    </source>
</evidence>
<evidence type="ECO:0000313" key="4">
    <source>
        <dbReference type="Proteomes" id="UP000657006"/>
    </source>
</evidence>
<dbReference type="GO" id="GO:0016301">
    <property type="term" value="F:kinase activity"/>
    <property type="evidence" value="ECO:0007669"/>
    <property type="project" value="UniProtKB-KW"/>
</dbReference>
<keyword evidence="1" id="KW-0472">Membrane</keyword>
<comment type="caution">
    <text evidence="3">The sequence shown here is derived from an EMBL/GenBank/DDBJ whole genome shotgun (WGS) entry which is preliminary data.</text>
</comment>
<dbReference type="PANTHER" id="PTHR40448:SF1">
    <property type="entry name" value="TWO-COMPONENT SENSOR HISTIDINE KINASE"/>
    <property type="match status" value="1"/>
</dbReference>
<dbReference type="InterPro" id="IPR032834">
    <property type="entry name" value="NatK-like_C"/>
</dbReference>
<keyword evidence="1" id="KW-0812">Transmembrane</keyword>
<dbReference type="InterPro" id="IPR036890">
    <property type="entry name" value="HATPase_C_sf"/>
</dbReference>
<dbReference type="CDD" id="cd16935">
    <property type="entry name" value="HATPase_AgrC-ComD-like"/>
    <property type="match status" value="1"/>
</dbReference>
<proteinExistence type="predicted"/>
<feature type="transmembrane region" description="Helical" evidence="1">
    <location>
        <begin position="88"/>
        <end position="108"/>
    </location>
</feature>
<dbReference type="SUPFAM" id="SSF55874">
    <property type="entry name" value="ATPase domain of HSP90 chaperone/DNA topoisomerase II/histidine kinase"/>
    <property type="match status" value="1"/>
</dbReference>
<feature type="transmembrane region" description="Helical" evidence="1">
    <location>
        <begin position="192"/>
        <end position="218"/>
    </location>
</feature>
<feature type="transmembrane region" description="Helical" evidence="1">
    <location>
        <begin position="36"/>
        <end position="58"/>
    </location>
</feature>
<feature type="transmembrane region" description="Helical" evidence="1">
    <location>
        <begin position="157"/>
        <end position="180"/>
    </location>
</feature>
<protein>
    <submittedName>
        <fullName evidence="3">Sensor histidine kinase</fullName>
    </submittedName>
</protein>
<evidence type="ECO:0000259" key="2">
    <source>
        <dbReference type="Pfam" id="PF14501"/>
    </source>
</evidence>
<feature type="transmembrane region" description="Helical" evidence="1">
    <location>
        <begin position="64"/>
        <end position="81"/>
    </location>
</feature>
<dbReference type="Pfam" id="PF14501">
    <property type="entry name" value="HATPase_c_5"/>
    <property type="match status" value="1"/>
</dbReference>
<dbReference type="GO" id="GO:0042802">
    <property type="term" value="F:identical protein binding"/>
    <property type="evidence" value="ECO:0007669"/>
    <property type="project" value="TreeGrafter"/>
</dbReference>
<dbReference type="Proteomes" id="UP000657006">
    <property type="component" value="Unassembled WGS sequence"/>
</dbReference>
<feature type="transmembrane region" description="Helical" evidence="1">
    <location>
        <begin position="128"/>
        <end position="145"/>
    </location>
</feature>
<dbReference type="PANTHER" id="PTHR40448">
    <property type="entry name" value="TWO-COMPONENT SENSOR HISTIDINE KINASE"/>
    <property type="match status" value="1"/>
</dbReference>
<feature type="domain" description="Sensor histidine kinase NatK-like C-terminal" evidence="2">
    <location>
        <begin position="334"/>
        <end position="433"/>
    </location>
</feature>
<dbReference type="EMBL" id="JACRSQ010000013">
    <property type="protein sequence ID" value="MBC8543881.1"/>
    <property type="molecule type" value="Genomic_DNA"/>
</dbReference>
<accession>A0A926DTP9</accession>
<keyword evidence="1" id="KW-1133">Transmembrane helix</keyword>
<organism evidence="3 4">
    <name type="scientific">Bianquea renquensis</name>
    <dbReference type="NCBI Taxonomy" id="2763661"/>
    <lineage>
        <taxon>Bacteria</taxon>
        <taxon>Bacillati</taxon>
        <taxon>Bacillota</taxon>
        <taxon>Clostridia</taxon>
        <taxon>Eubacteriales</taxon>
        <taxon>Bianqueaceae</taxon>
        <taxon>Bianquea</taxon>
    </lineage>
</organism>
<dbReference type="Gene3D" id="3.30.565.10">
    <property type="entry name" value="Histidine kinase-like ATPase, C-terminal domain"/>
    <property type="match status" value="1"/>
</dbReference>
<dbReference type="RefSeq" id="WP_177715533.1">
    <property type="nucleotide sequence ID" value="NZ_JACRSQ010000013.1"/>
</dbReference>
<sequence length="437" mass="49581">MTELLQPVIELLIFIPGMLLAYLPMKQNLRLRPGRLAAAMVPFILLLCLGGGLLWHSLPVKAKWIYLPAAAIAGLVYIRTLQISLWKSVSVFLAVCGVFSCLGSLAKILDFILRPENTAPWISTEAGLLYNLFCWAFVFLAWYPATHAARSLLEDDAFAQTWFVFWILPILFIALNLFITPIHPELMNQGRIIQIYIVVILALLFLLLMFYFMFYLMAASLNRNHRLRQENQFLSMQQMQYDSLRSAIAETREARHDMRHHFDTLMSLAQKGEWEKLESYLADARGAIPASELNLCENAAADGIASHYALLYRKYGIPFSFALDLPAILPVPEIDFCVVLSNLLENALEASLNTDSSRQQIKIQAYLHSGCMILLTVENAFDRCVKEKNGVFQSSKRKGEGTGIQSIRRIAEKNGGYSRFFYENGMFRANVMLRAES</sequence>
<keyword evidence="4" id="KW-1185">Reference proteome</keyword>
<gene>
    <name evidence="3" type="ORF">H8730_10020</name>
</gene>
<name>A0A926DTP9_9FIRM</name>
<feature type="transmembrane region" description="Helical" evidence="1">
    <location>
        <begin position="6"/>
        <end position="24"/>
    </location>
</feature>
<keyword evidence="3" id="KW-0418">Kinase</keyword>